<feature type="domain" description="Peptidase C-terminal archaeal/bacterial" evidence="10">
    <location>
        <begin position="853"/>
        <end position="924"/>
    </location>
</feature>
<keyword evidence="13" id="KW-1185">Reference proteome</keyword>
<evidence type="ECO:0000313" key="13">
    <source>
        <dbReference type="Proteomes" id="UP001500301"/>
    </source>
</evidence>
<feature type="active site" description="Charge relay system" evidence="6">
    <location>
        <position position="603"/>
    </location>
</feature>
<proteinExistence type="inferred from homology"/>
<evidence type="ECO:0008006" key="14">
    <source>
        <dbReference type="Google" id="ProtNLM"/>
    </source>
</evidence>
<dbReference type="InterPro" id="IPR023828">
    <property type="entry name" value="Peptidase_S8_Ser-AS"/>
</dbReference>
<evidence type="ECO:0000259" key="11">
    <source>
        <dbReference type="Pfam" id="PF05922"/>
    </source>
</evidence>
<dbReference type="PROSITE" id="PS00137">
    <property type="entry name" value="SUBTILASE_HIS"/>
    <property type="match status" value="1"/>
</dbReference>
<dbReference type="InterPro" id="IPR010259">
    <property type="entry name" value="S8pro/Inhibitor_I9"/>
</dbReference>
<evidence type="ECO:0000256" key="5">
    <source>
        <dbReference type="ARBA" id="ARBA00022825"/>
    </source>
</evidence>
<keyword evidence="5 6" id="KW-0720">Serine protease</keyword>
<organism evidence="12 13">
    <name type="scientific">Nocardioides daeguensis</name>
    <dbReference type="NCBI Taxonomy" id="908359"/>
    <lineage>
        <taxon>Bacteria</taxon>
        <taxon>Bacillati</taxon>
        <taxon>Actinomycetota</taxon>
        <taxon>Actinomycetes</taxon>
        <taxon>Propionibacteriales</taxon>
        <taxon>Nocardioidaceae</taxon>
        <taxon>Nocardioides</taxon>
    </lineage>
</organism>
<dbReference type="PROSITE" id="PS00136">
    <property type="entry name" value="SUBTILASE_ASP"/>
    <property type="match status" value="1"/>
</dbReference>
<feature type="domain" description="Inhibitor I9" evidence="11">
    <location>
        <begin position="111"/>
        <end position="161"/>
    </location>
</feature>
<evidence type="ECO:0000259" key="8">
    <source>
        <dbReference type="Pfam" id="PF00082"/>
    </source>
</evidence>
<evidence type="ECO:0000256" key="2">
    <source>
        <dbReference type="ARBA" id="ARBA00022670"/>
    </source>
</evidence>
<dbReference type="PANTHER" id="PTHR10795">
    <property type="entry name" value="PROPROTEIN CONVERTASE SUBTILISIN/KEXIN"/>
    <property type="match status" value="1"/>
</dbReference>
<comment type="caution">
    <text evidence="12">The sequence shown here is derived from an EMBL/GenBank/DDBJ whole genome shotgun (WGS) entry which is preliminary data.</text>
</comment>
<dbReference type="Proteomes" id="UP001500301">
    <property type="component" value="Unassembled WGS sequence"/>
</dbReference>
<feature type="domain" description="PA" evidence="9">
    <location>
        <begin position="459"/>
        <end position="527"/>
    </location>
</feature>
<dbReference type="CDD" id="cd02120">
    <property type="entry name" value="PA_subtilisin_like"/>
    <property type="match status" value="1"/>
</dbReference>
<dbReference type="Pfam" id="PF00082">
    <property type="entry name" value="Peptidase_S8"/>
    <property type="match status" value="1"/>
</dbReference>
<evidence type="ECO:0000256" key="4">
    <source>
        <dbReference type="ARBA" id="ARBA00022801"/>
    </source>
</evidence>
<feature type="active site" description="Charge relay system" evidence="6">
    <location>
        <position position="268"/>
    </location>
</feature>
<dbReference type="RefSeq" id="WP_218235888.1">
    <property type="nucleotide sequence ID" value="NZ_BAABBB010000028.1"/>
</dbReference>
<evidence type="ECO:0000256" key="7">
    <source>
        <dbReference type="SAM" id="SignalP"/>
    </source>
</evidence>
<dbReference type="Pfam" id="PF02225">
    <property type="entry name" value="PA"/>
    <property type="match status" value="1"/>
</dbReference>
<feature type="active site" description="Charge relay system" evidence="6">
    <location>
        <position position="195"/>
    </location>
</feature>
<feature type="chain" id="PRO_5046812085" description="Serine protease" evidence="7">
    <location>
        <begin position="30"/>
        <end position="1225"/>
    </location>
</feature>
<dbReference type="Pfam" id="PF05922">
    <property type="entry name" value="Inhibitor_I9"/>
    <property type="match status" value="1"/>
</dbReference>
<dbReference type="PROSITE" id="PS51257">
    <property type="entry name" value="PROKAR_LIPOPROTEIN"/>
    <property type="match status" value="1"/>
</dbReference>
<dbReference type="PROSITE" id="PS51892">
    <property type="entry name" value="SUBTILASE"/>
    <property type="match status" value="1"/>
</dbReference>
<keyword evidence="2 6" id="KW-0645">Protease</keyword>
<dbReference type="InterPro" id="IPR045051">
    <property type="entry name" value="SBT"/>
</dbReference>
<gene>
    <name evidence="12" type="ORF">GCM10022263_43000</name>
</gene>
<evidence type="ECO:0000313" key="12">
    <source>
        <dbReference type="EMBL" id="GAA3551542.1"/>
    </source>
</evidence>
<evidence type="ECO:0000259" key="9">
    <source>
        <dbReference type="Pfam" id="PF02225"/>
    </source>
</evidence>
<accession>A0ABP6WIX0</accession>
<dbReference type="InterPro" id="IPR022398">
    <property type="entry name" value="Peptidase_S8_His-AS"/>
</dbReference>
<keyword evidence="4 6" id="KW-0378">Hydrolase</keyword>
<dbReference type="PROSITE" id="PS51318">
    <property type="entry name" value="TAT"/>
    <property type="match status" value="1"/>
</dbReference>
<dbReference type="InterPro" id="IPR023827">
    <property type="entry name" value="Peptidase_S8_Asp-AS"/>
</dbReference>
<evidence type="ECO:0000256" key="6">
    <source>
        <dbReference type="PROSITE-ProRule" id="PRU01240"/>
    </source>
</evidence>
<protein>
    <recommendedName>
        <fullName evidence="14">Serine protease</fullName>
    </recommendedName>
</protein>
<comment type="similarity">
    <text evidence="1 6">Belongs to the peptidase S8 family.</text>
</comment>
<dbReference type="InterPro" id="IPR003137">
    <property type="entry name" value="PA_domain"/>
</dbReference>
<name>A0ABP6WIX0_9ACTN</name>
<evidence type="ECO:0000259" key="10">
    <source>
        <dbReference type="Pfam" id="PF04151"/>
    </source>
</evidence>
<feature type="signal peptide" evidence="7">
    <location>
        <begin position="1"/>
        <end position="29"/>
    </location>
</feature>
<dbReference type="InterPro" id="IPR000209">
    <property type="entry name" value="Peptidase_S8/S53_dom"/>
</dbReference>
<dbReference type="EMBL" id="BAABBB010000028">
    <property type="protein sequence ID" value="GAA3551542.1"/>
    <property type="molecule type" value="Genomic_DNA"/>
</dbReference>
<reference evidence="13" key="1">
    <citation type="journal article" date="2019" name="Int. J. Syst. Evol. Microbiol.">
        <title>The Global Catalogue of Microorganisms (GCM) 10K type strain sequencing project: providing services to taxonomists for standard genome sequencing and annotation.</title>
        <authorList>
            <consortium name="The Broad Institute Genomics Platform"/>
            <consortium name="The Broad Institute Genome Sequencing Center for Infectious Disease"/>
            <person name="Wu L."/>
            <person name="Ma J."/>
        </authorList>
    </citation>
    <scope>NUCLEOTIDE SEQUENCE [LARGE SCALE GENOMIC DNA]</scope>
    <source>
        <strain evidence="13">JCM 17460</strain>
    </source>
</reference>
<dbReference type="Pfam" id="PF04151">
    <property type="entry name" value="PPC"/>
    <property type="match status" value="1"/>
</dbReference>
<evidence type="ECO:0000256" key="1">
    <source>
        <dbReference type="ARBA" id="ARBA00011073"/>
    </source>
</evidence>
<feature type="domain" description="Peptidase S8/S53" evidence="8">
    <location>
        <begin position="186"/>
        <end position="654"/>
    </location>
</feature>
<dbReference type="PROSITE" id="PS00138">
    <property type="entry name" value="SUBTILASE_SER"/>
    <property type="match status" value="1"/>
</dbReference>
<dbReference type="InterPro" id="IPR006311">
    <property type="entry name" value="TAT_signal"/>
</dbReference>
<sequence length="1225" mass="124611">MSARRRVLPLAVLLASALAGACLPGAATAQPGAPEIVPAAHDEPVTPSGPGKTFLDLGTASGAETYLVQLHGQSVPTRTLNDDGSTVTKAPSASSYRRELRTKQRGVIAEVSAIVGAAAEVSQTYTEAINGFAVELTRGQARKVSELAGVASVTVDHVATLSSVELDTIGAPALWDGTGLPEGTRGEGMLIGIIDSGINPANPAFATTVPTADGGDGYVHTNPRGAGNYLGMCDPADPDYQADWGCTEKLIGAYRFGAETARYDSQGHGSHVASTAAGNQQQVPGPPPTVIAGVAPHANLISYDVCVNGAGCPDSSVIAAIDQAIRDGVDVLNHSIGSTNLANVTDLWHDPKSKAILSARHAGIRFVTSAGNNATATGAPADGGSTLVASGDIPWATSVAATSRAPYLANAVIDTTSGGAGLPDIRGGGSYPAPPAPITATIIDARAYGTGSFQGQCRSQDLTTADLTDAVVICDRGTTARTDKSTAVAARGAVGMILANTSAGQSINYDPHSIATVHLSKADADALRGWLAERSPAPATTTLTGPRTPEDAAPVDVLADFSSRGPNRAADTLAPQVAAPGVEVLAAYGTDNAVAYGTLSGTSMASPHVAGGTALLADLHPDWTPAEVQSALMSSADAGVRDIDRGPATWHEQGAGRIDLPAAAKAGLVLDITTADYLAADPDQDGDPRQLNMPALMDSTCVADCSWSRTLEATATGAGTWTVSTSAAPGLTLATSNSTFTLASGDTATLDVTADVSGATSGKWLEGSVVLTPPVGSDSGTLHLPVSVKVGTHRAPLSSTVTARRSASSVILPGVRATETTPLSVTSLADVQTEHRSVLPDPTPANVFDDLGQVDWYPVTVPDGTTALRVGVGHTGDADLDLYLGTGAMPSNATLKCASGRYGSAERCLIRNPTPGTWWVLVQSYAGSPAGDAYDRNLLLTGAADGRLTVTPATSGQARVRATWDLADLTSGSSTAVLFIADQATLIRLRRDPSGDIAADTASTAAGPGEPVTYRVRIAPDLPGTEPVYTIHDAPGPGMSVVASSITGGGSLAGGTVTWHGTRAQLAAAARIAAGDPVVLTYQATVDAGQPAGAVITRTLRHTTDDPGTREETISGTVSVNATPPAAQQSSAVTLSTARRPRVRGKRVPLTIRVSSAGAAASGSVRVRLTGAGRRVDATLMLVNGEARLRLPRYLRTGKVRIVVSYPGSGTTLGSEASATLKVRR</sequence>
<evidence type="ECO:0000256" key="3">
    <source>
        <dbReference type="ARBA" id="ARBA00022729"/>
    </source>
</evidence>
<dbReference type="InterPro" id="IPR007280">
    <property type="entry name" value="Peptidase_C_arc/bac"/>
</dbReference>
<keyword evidence="3 7" id="KW-0732">Signal</keyword>